<sequence>MEAGSTFAESSEWGFRRFASPVGSIFRECLHPAYAWTLQTRGTPSADDVAVAVPFPSYSLGSPCNYDDDCFVEHAFCQMQTTCNCKRGYRPSEDYYQCIATVGAACHSKHDCSSLPNSVCSVDTCDCDQGFVPDTNSLQCIPVAQRYQSRCNQTDQCTALLGALGHCSPANGTCLCRAGAHYHSGRCFPNVDLGLHCHNKSYCYINERMVGRLDCINHVCQCASGFSRTGNYCTRPDWYSRLKPPRAAALAGEKCGGLELWDYEIGTFRWHTRARPRKYSGRITHNPLKGIAPHGIDHQILTT</sequence>
<keyword evidence="3" id="KW-1185">Reference proteome</keyword>
<dbReference type="Pfam" id="PF01683">
    <property type="entry name" value="EB"/>
    <property type="match status" value="1"/>
</dbReference>
<dbReference type="AlphaFoldDB" id="A0ABD0Y6I8"/>
<evidence type="ECO:0000259" key="1">
    <source>
        <dbReference type="Pfam" id="PF01683"/>
    </source>
</evidence>
<dbReference type="EMBL" id="JBFDAA010000013">
    <property type="protein sequence ID" value="KAL1123000.1"/>
    <property type="molecule type" value="Genomic_DNA"/>
</dbReference>
<dbReference type="PANTHER" id="PTHR39069:SF8">
    <property type="entry name" value="FI17111P1"/>
    <property type="match status" value="1"/>
</dbReference>
<gene>
    <name evidence="2" type="ORF">AAG570_003324</name>
</gene>
<accession>A0ABD0Y6I8</accession>
<feature type="domain" description="EB" evidence="1">
    <location>
        <begin position="176"/>
        <end position="233"/>
    </location>
</feature>
<organism evidence="2 3">
    <name type="scientific">Ranatra chinensis</name>
    <dbReference type="NCBI Taxonomy" id="642074"/>
    <lineage>
        <taxon>Eukaryota</taxon>
        <taxon>Metazoa</taxon>
        <taxon>Ecdysozoa</taxon>
        <taxon>Arthropoda</taxon>
        <taxon>Hexapoda</taxon>
        <taxon>Insecta</taxon>
        <taxon>Pterygota</taxon>
        <taxon>Neoptera</taxon>
        <taxon>Paraneoptera</taxon>
        <taxon>Hemiptera</taxon>
        <taxon>Heteroptera</taxon>
        <taxon>Panheteroptera</taxon>
        <taxon>Nepomorpha</taxon>
        <taxon>Nepidae</taxon>
        <taxon>Ranatrinae</taxon>
        <taxon>Ranatra</taxon>
    </lineage>
</organism>
<comment type="caution">
    <text evidence="2">The sequence shown here is derived from an EMBL/GenBank/DDBJ whole genome shotgun (WGS) entry which is preliminary data.</text>
</comment>
<evidence type="ECO:0000313" key="2">
    <source>
        <dbReference type="EMBL" id="KAL1123000.1"/>
    </source>
</evidence>
<protein>
    <recommendedName>
        <fullName evidence="1">EB domain-containing protein</fullName>
    </recommendedName>
</protein>
<dbReference type="PANTHER" id="PTHR39069">
    <property type="entry name" value="ECDYSONE-INDUCIBLE GENE E1, ISOFORM A"/>
    <property type="match status" value="1"/>
</dbReference>
<dbReference type="InterPro" id="IPR006149">
    <property type="entry name" value="EB_dom"/>
</dbReference>
<dbReference type="Proteomes" id="UP001558652">
    <property type="component" value="Unassembled WGS sequence"/>
</dbReference>
<name>A0ABD0Y6I8_9HEMI</name>
<reference evidence="2 3" key="1">
    <citation type="submission" date="2024-07" db="EMBL/GenBank/DDBJ databases">
        <title>Chromosome-level genome assembly of the water stick insect Ranatra chinensis (Heteroptera: Nepidae).</title>
        <authorList>
            <person name="Liu X."/>
        </authorList>
    </citation>
    <scope>NUCLEOTIDE SEQUENCE [LARGE SCALE GENOMIC DNA]</scope>
    <source>
        <strain evidence="2">Cailab_2021Rc</strain>
        <tissue evidence="2">Muscle</tissue>
    </source>
</reference>
<proteinExistence type="predicted"/>
<evidence type="ECO:0000313" key="3">
    <source>
        <dbReference type="Proteomes" id="UP001558652"/>
    </source>
</evidence>